<proteinExistence type="predicted"/>
<evidence type="ECO:0000313" key="4">
    <source>
        <dbReference type="Proteomes" id="UP000218690"/>
    </source>
</evidence>
<accession>A0A2A4AK58</accession>
<evidence type="ECO:0000259" key="2">
    <source>
        <dbReference type="Pfam" id="PF08044"/>
    </source>
</evidence>
<dbReference type="Proteomes" id="UP000218690">
    <property type="component" value="Unassembled WGS sequence"/>
</dbReference>
<dbReference type="AlphaFoldDB" id="A0A2A4AK58"/>
<evidence type="ECO:0000313" key="3">
    <source>
        <dbReference type="EMBL" id="PCC82670.1"/>
    </source>
</evidence>
<comment type="caution">
    <text evidence="3">The sequence shown here is derived from an EMBL/GenBank/DDBJ whole genome shotgun (WGS) entry which is preliminary data.</text>
</comment>
<sequence length="168" mass="19275">MNKDIRVGDAERHNALDLLSTHFANGLIDINEFEDRTGKAAVARTRGEIASLFEDLPDNPIAEVVPFKESEAQAELDRLQRRGGLVHRIDAVIWSATMILFFLGLFVFDWDYFWLVFPIAGIASWGVREAVKLSDDDEKLYEELKKKDDKDRAERLRLAAERRKELGQ</sequence>
<gene>
    <name evidence="3" type="ORF">COM45_07575</name>
</gene>
<protein>
    <submittedName>
        <fullName evidence="3">DUF1707 domain-containing protein</fullName>
    </submittedName>
</protein>
<feature type="domain" description="DUF1707" evidence="2">
    <location>
        <begin position="5"/>
        <end position="57"/>
    </location>
</feature>
<dbReference type="EMBL" id="NWBP01000023">
    <property type="protein sequence ID" value="PCC82670.1"/>
    <property type="molecule type" value="Genomic_DNA"/>
</dbReference>
<dbReference type="Pfam" id="PF08044">
    <property type="entry name" value="DUF1707"/>
    <property type="match status" value="1"/>
</dbReference>
<evidence type="ECO:0000256" key="1">
    <source>
        <dbReference type="SAM" id="Phobius"/>
    </source>
</evidence>
<name>A0A2A4AK58_9CORY</name>
<keyword evidence="1" id="KW-0472">Membrane</keyword>
<feature type="transmembrane region" description="Helical" evidence="1">
    <location>
        <begin position="85"/>
        <end position="106"/>
    </location>
</feature>
<keyword evidence="1" id="KW-1133">Transmembrane helix</keyword>
<keyword evidence="1" id="KW-0812">Transmembrane</keyword>
<organism evidence="3 4">
    <name type="scientific">Corynebacterium accolens</name>
    <dbReference type="NCBI Taxonomy" id="38284"/>
    <lineage>
        <taxon>Bacteria</taxon>
        <taxon>Bacillati</taxon>
        <taxon>Actinomycetota</taxon>
        <taxon>Actinomycetes</taxon>
        <taxon>Mycobacteriales</taxon>
        <taxon>Corynebacteriaceae</taxon>
        <taxon>Corynebacterium</taxon>
    </lineage>
</organism>
<reference evidence="3 4" key="1">
    <citation type="submission" date="2017-09" db="EMBL/GenBank/DDBJ databases">
        <title>Draft Genome Sequence of Corynebacterium accolens AH4003.</title>
        <authorList>
            <person name="Chen Y."/>
            <person name="Oosthuysen W.F."/>
            <person name="Kelley S."/>
            <person name="Horswill A."/>
        </authorList>
    </citation>
    <scope>NUCLEOTIDE SEQUENCE [LARGE SCALE GENOMIC DNA]</scope>
    <source>
        <strain evidence="3 4">AH4003</strain>
    </source>
</reference>
<dbReference type="InterPro" id="IPR012551">
    <property type="entry name" value="DUF1707_SHOCT-like"/>
</dbReference>